<evidence type="ECO:0000256" key="1">
    <source>
        <dbReference type="SAM" id="MobiDB-lite"/>
    </source>
</evidence>
<comment type="caution">
    <text evidence="2">The sequence shown here is derived from an EMBL/GenBank/DDBJ whole genome shotgun (WGS) entry which is preliminary data.</text>
</comment>
<evidence type="ECO:0000313" key="3">
    <source>
        <dbReference type="Proteomes" id="UP000298416"/>
    </source>
</evidence>
<evidence type="ECO:0000313" key="2">
    <source>
        <dbReference type="EMBL" id="KAG6430597.1"/>
    </source>
</evidence>
<dbReference type="EMBL" id="PNBA02000003">
    <property type="protein sequence ID" value="KAG6430597.1"/>
    <property type="molecule type" value="Genomic_DNA"/>
</dbReference>
<accession>A0A8X8YH45</accession>
<feature type="region of interest" description="Disordered" evidence="1">
    <location>
        <begin position="1"/>
        <end position="43"/>
    </location>
</feature>
<gene>
    <name evidence="2" type="ORF">SASPL_108667</name>
</gene>
<organism evidence="2">
    <name type="scientific">Salvia splendens</name>
    <name type="common">Scarlet sage</name>
    <dbReference type="NCBI Taxonomy" id="180675"/>
    <lineage>
        <taxon>Eukaryota</taxon>
        <taxon>Viridiplantae</taxon>
        <taxon>Streptophyta</taxon>
        <taxon>Embryophyta</taxon>
        <taxon>Tracheophyta</taxon>
        <taxon>Spermatophyta</taxon>
        <taxon>Magnoliopsida</taxon>
        <taxon>eudicotyledons</taxon>
        <taxon>Gunneridae</taxon>
        <taxon>Pentapetalae</taxon>
        <taxon>asterids</taxon>
        <taxon>lamiids</taxon>
        <taxon>Lamiales</taxon>
        <taxon>Lamiaceae</taxon>
        <taxon>Nepetoideae</taxon>
        <taxon>Mentheae</taxon>
        <taxon>Salviinae</taxon>
        <taxon>Salvia</taxon>
        <taxon>Salvia subgen. Calosphace</taxon>
        <taxon>core Calosphace</taxon>
    </lineage>
</organism>
<name>A0A8X8YH45_SALSN</name>
<reference evidence="2" key="1">
    <citation type="submission" date="2018-01" db="EMBL/GenBank/DDBJ databases">
        <authorList>
            <person name="Mao J.F."/>
        </authorList>
    </citation>
    <scope>NUCLEOTIDE SEQUENCE</scope>
    <source>
        <strain evidence="2">Huo1</strain>
        <tissue evidence="2">Leaf</tissue>
    </source>
</reference>
<protein>
    <submittedName>
        <fullName evidence="2">Uncharacterized protein</fullName>
    </submittedName>
</protein>
<keyword evidence="3" id="KW-1185">Reference proteome</keyword>
<sequence length="145" mass="16706">MAERRHGSRRGDARGGGRGGGRGDFPNEEAARQRDLRDIENNDLRQQVRDLQRDIENGDLPYTTRIYCRCRCMISHDEDILSMPVYDKHVYDEDIFYELPGLTSKSSPPFVKFDDAAEYEGVAVIVDKEYTKDELMRKLAEQSLS</sequence>
<proteinExistence type="predicted"/>
<dbReference type="AlphaFoldDB" id="A0A8X8YH45"/>
<dbReference type="Proteomes" id="UP000298416">
    <property type="component" value="Unassembled WGS sequence"/>
</dbReference>
<reference evidence="2" key="2">
    <citation type="submission" date="2020-08" db="EMBL/GenBank/DDBJ databases">
        <title>Plant Genome Project.</title>
        <authorList>
            <person name="Zhang R.-G."/>
        </authorList>
    </citation>
    <scope>NUCLEOTIDE SEQUENCE</scope>
    <source>
        <strain evidence="2">Huo1</strain>
        <tissue evidence="2">Leaf</tissue>
    </source>
</reference>
<feature type="compositionally biased region" description="Basic and acidic residues" evidence="1">
    <location>
        <begin position="29"/>
        <end position="43"/>
    </location>
</feature>
<feature type="compositionally biased region" description="Basic and acidic residues" evidence="1">
    <location>
        <begin position="1"/>
        <end position="15"/>
    </location>
</feature>